<organism evidence="1 2">
    <name type="scientific">Marchantia polymorpha subsp. ruderalis</name>
    <dbReference type="NCBI Taxonomy" id="1480154"/>
    <lineage>
        <taxon>Eukaryota</taxon>
        <taxon>Viridiplantae</taxon>
        <taxon>Streptophyta</taxon>
        <taxon>Embryophyta</taxon>
        <taxon>Marchantiophyta</taxon>
        <taxon>Marchantiopsida</taxon>
        <taxon>Marchantiidae</taxon>
        <taxon>Marchantiales</taxon>
        <taxon>Marchantiaceae</taxon>
        <taxon>Marchantia</taxon>
    </lineage>
</organism>
<keyword evidence="2" id="KW-1185">Reference proteome</keyword>
<reference evidence="1" key="1">
    <citation type="submission" date="2016-03" db="EMBL/GenBank/DDBJ databases">
        <title>Mechanisms controlling the formation of the plant cell surface in tip-growing cells are functionally conserved among land plants.</title>
        <authorList>
            <person name="Honkanen S."/>
            <person name="Jones V.A."/>
            <person name="Morieri G."/>
            <person name="Champion C."/>
            <person name="Hetherington A.J."/>
            <person name="Kelly S."/>
            <person name="Saint-Marcoux D."/>
            <person name="Proust H."/>
            <person name="Prescott H."/>
            <person name="Dolan L."/>
        </authorList>
    </citation>
    <scope>NUCLEOTIDE SEQUENCE [LARGE SCALE GENOMIC DNA]</scope>
    <source>
        <tissue evidence="1">Whole gametophyte</tissue>
    </source>
</reference>
<sequence length="90" mass="9881">MAVLWHLGVASCGILAGTQREASRDLSNPPAANALAAQPKGLTYHHETLQAMVVETAKLRFQFCTLGFSTGIHDDRTVTSHWHMEKKGEH</sequence>
<proteinExistence type="predicted"/>
<accession>A0A176WL11</accession>
<dbReference type="EMBL" id="LVLJ01000491">
    <property type="protein sequence ID" value="OAE33848.1"/>
    <property type="molecule type" value="Genomic_DNA"/>
</dbReference>
<gene>
    <name evidence="1" type="ORF">AXG93_3559s1160</name>
</gene>
<comment type="caution">
    <text evidence="1">The sequence shown here is derived from an EMBL/GenBank/DDBJ whole genome shotgun (WGS) entry which is preliminary data.</text>
</comment>
<name>A0A176WL11_MARPO</name>
<evidence type="ECO:0000313" key="2">
    <source>
        <dbReference type="Proteomes" id="UP000077202"/>
    </source>
</evidence>
<dbReference type="Proteomes" id="UP000077202">
    <property type="component" value="Unassembled WGS sequence"/>
</dbReference>
<dbReference type="AlphaFoldDB" id="A0A176WL11"/>
<protein>
    <submittedName>
        <fullName evidence="1">Uncharacterized protein</fullName>
    </submittedName>
</protein>
<evidence type="ECO:0000313" key="1">
    <source>
        <dbReference type="EMBL" id="OAE33848.1"/>
    </source>
</evidence>